<evidence type="ECO:0008006" key="3">
    <source>
        <dbReference type="Google" id="ProtNLM"/>
    </source>
</evidence>
<reference evidence="2" key="1">
    <citation type="journal article" date="2019" name="Int. J. Syst. Evol. Microbiol.">
        <title>The Global Catalogue of Microorganisms (GCM) 10K type strain sequencing project: providing services to taxonomists for standard genome sequencing and annotation.</title>
        <authorList>
            <consortium name="The Broad Institute Genomics Platform"/>
            <consortium name="The Broad Institute Genome Sequencing Center for Infectious Disease"/>
            <person name="Wu L."/>
            <person name="Ma J."/>
        </authorList>
    </citation>
    <scope>NUCLEOTIDE SEQUENCE [LARGE SCALE GENOMIC DNA]</scope>
    <source>
        <strain evidence="2">KCTC 52473</strain>
    </source>
</reference>
<evidence type="ECO:0000313" key="1">
    <source>
        <dbReference type="EMBL" id="MFC3121577.1"/>
    </source>
</evidence>
<organism evidence="1 2">
    <name type="scientific">Agaribacter flavus</name>
    <dbReference type="NCBI Taxonomy" id="1902781"/>
    <lineage>
        <taxon>Bacteria</taxon>
        <taxon>Pseudomonadati</taxon>
        <taxon>Pseudomonadota</taxon>
        <taxon>Gammaproteobacteria</taxon>
        <taxon>Alteromonadales</taxon>
        <taxon>Alteromonadaceae</taxon>
        <taxon>Agaribacter</taxon>
    </lineage>
</organism>
<name>A0ABV7FMP5_9ALTE</name>
<keyword evidence="2" id="KW-1185">Reference proteome</keyword>
<comment type="caution">
    <text evidence="1">The sequence shown here is derived from an EMBL/GenBank/DDBJ whole genome shotgun (WGS) entry which is preliminary data.</text>
</comment>
<dbReference type="Proteomes" id="UP001595478">
    <property type="component" value="Unassembled WGS sequence"/>
</dbReference>
<gene>
    <name evidence="1" type="ORF">ACFOHL_08075</name>
</gene>
<dbReference type="RefSeq" id="WP_376919715.1">
    <property type="nucleotide sequence ID" value="NZ_JBHRSW010000014.1"/>
</dbReference>
<dbReference type="EMBL" id="JBHRSW010000014">
    <property type="protein sequence ID" value="MFC3121577.1"/>
    <property type="molecule type" value="Genomic_DNA"/>
</dbReference>
<sequence>MLTLDNKSYLRHLSISESLLDDVSLLSDVYLQRNPDIKKYAKRSTDEILRHLVSRHYNNISWELAHLLWALVQCECQTRARQSTSAIIDFFWLNEAIYPKNAQDWFTTNTARIEIPDSALTLRDQALVIQIRQHQFTIKLSRINVLSCLVEFILNITPDTIEQWQDKLWQQGVNAIRQVSSDIQQRLYHYLNEHLPPVRLAKKYAFFSSHHLDANNLSREDFIKLWIEAKPIEGLGKLSSLFESLLNWQFAQSHASDSEGHFEQAAVHAPESEDLDSQFSESVFKALSSLTETELDLPSFACAPKLLSKIQVDKLSMLGQFPQQSVKSIALFFVVWSFSPIQLSLIQASRNNSTKRVSDNDILDKVEQLDTYQTHRSFLRALFLLNEQTMMACWQIIRLNFANDAINAFCLVNDWLNQFSKAFNKEYGAIAESDSQCYTDKISMALIEQVLPEFIEKCERALKKNKRLGFTPDSLLSEGEVYIQAIDKLNQLNQLIGRCEKNINKEFYDEALTEENYLADRFIITNELVQRYVK</sequence>
<proteinExistence type="predicted"/>
<evidence type="ECO:0000313" key="2">
    <source>
        <dbReference type="Proteomes" id="UP001595478"/>
    </source>
</evidence>
<protein>
    <recommendedName>
        <fullName evidence="3">Orphan protein</fullName>
    </recommendedName>
</protein>
<accession>A0ABV7FMP5</accession>